<dbReference type="EMBL" id="JAGGMS010000001">
    <property type="protein sequence ID" value="MBP2182588.1"/>
    <property type="molecule type" value="Genomic_DNA"/>
</dbReference>
<gene>
    <name evidence="1" type="ORF">JOM49_004114</name>
</gene>
<name>A0ABS4PUR9_9PSEU</name>
<reference evidence="1 2" key="1">
    <citation type="submission" date="2021-03" db="EMBL/GenBank/DDBJ databases">
        <title>Sequencing the genomes of 1000 actinobacteria strains.</title>
        <authorList>
            <person name="Klenk H.-P."/>
        </authorList>
    </citation>
    <scope>NUCLEOTIDE SEQUENCE [LARGE SCALE GENOMIC DNA]</scope>
    <source>
        <strain evidence="1 2">DSM 45510</strain>
    </source>
</reference>
<proteinExistence type="predicted"/>
<comment type="caution">
    <text evidence="1">The sequence shown here is derived from an EMBL/GenBank/DDBJ whole genome shotgun (WGS) entry which is preliminary data.</text>
</comment>
<protein>
    <submittedName>
        <fullName evidence="1">Uncharacterized protein</fullName>
    </submittedName>
</protein>
<dbReference type="RefSeq" id="WP_245369392.1">
    <property type="nucleotide sequence ID" value="NZ_JAGGMS010000001.1"/>
</dbReference>
<keyword evidence="2" id="KW-1185">Reference proteome</keyword>
<evidence type="ECO:0000313" key="2">
    <source>
        <dbReference type="Proteomes" id="UP000741013"/>
    </source>
</evidence>
<organism evidence="1 2">
    <name type="scientific">Amycolatopsis magusensis</name>
    <dbReference type="NCBI Taxonomy" id="882444"/>
    <lineage>
        <taxon>Bacteria</taxon>
        <taxon>Bacillati</taxon>
        <taxon>Actinomycetota</taxon>
        <taxon>Actinomycetes</taxon>
        <taxon>Pseudonocardiales</taxon>
        <taxon>Pseudonocardiaceae</taxon>
        <taxon>Amycolatopsis</taxon>
    </lineage>
</organism>
<dbReference type="Proteomes" id="UP000741013">
    <property type="component" value="Unassembled WGS sequence"/>
</dbReference>
<sequence>MEHVDPAQPMMVVRLLRGVVGETRRVAHLVPAHLDSALPSELEALCGELLQAGQAELLPGLRGMPCDRCLAMSARRLRQGLVRAS</sequence>
<accession>A0ABS4PUR9</accession>
<evidence type="ECO:0000313" key="1">
    <source>
        <dbReference type="EMBL" id="MBP2182588.1"/>
    </source>
</evidence>